<accession>A0A0F9HZ38</accession>
<evidence type="ECO:0000313" key="1">
    <source>
        <dbReference type="EMBL" id="KKL80417.1"/>
    </source>
</evidence>
<comment type="caution">
    <text evidence="1">The sequence shown here is derived from an EMBL/GenBank/DDBJ whole genome shotgun (WGS) entry which is preliminary data.</text>
</comment>
<gene>
    <name evidence="1" type="ORF">LCGC14_2004990</name>
</gene>
<name>A0A0F9HZ38_9ZZZZ</name>
<sequence length="131" mass="15217">MITCTIIVNLAFIWLLIETDLLRVQLLERETILSCQWRMPDNAVTPSMRLELYHLWNKGLTKISYALLSGGHTSPLCGWGYAYQYRDFKPEYKVELNTGGVRYNMTIKQPSIIKDIMRANRLTKAQKQAYA</sequence>
<protein>
    <submittedName>
        <fullName evidence="1">Uncharacterized protein</fullName>
    </submittedName>
</protein>
<organism evidence="1">
    <name type="scientific">marine sediment metagenome</name>
    <dbReference type="NCBI Taxonomy" id="412755"/>
    <lineage>
        <taxon>unclassified sequences</taxon>
        <taxon>metagenomes</taxon>
        <taxon>ecological metagenomes</taxon>
    </lineage>
</organism>
<dbReference type="EMBL" id="LAZR01022860">
    <property type="protein sequence ID" value="KKL80417.1"/>
    <property type="molecule type" value="Genomic_DNA"/>
</dbReference>
<proteinExistence type="predicted"/>
<dbReference type="AlphaFoldDB" id="A0A0F9HZ38"/>
<reference evidence="1" key="1">
    <citation type="journal article" date="2015" name="Nature">
        <title>Complex archaea that bridge the gap between prokaryotes and eukaryotes.</title>
        <authorList>
            <person name="Spang A."/>
            <person name="Saw J.H."/>
            <person name="Jorgensen S.L."/>
            <person name="Zaremba-Niedzwiedzka K."/>
            <person name="Martijn J."/>
            <person name="Lind A.E."/>
            <person name="van Eijk R."/>
            <person name="Schleper C."/>
            <person name="Guy L."/>
            <person name="Ettema T.J."/>
        </authorList>
    </citation>
    <scope>NUCLEOTIDE SEQUENCE</scope>
</reference>